<organism evidence="5 6">
    <name type="scientific">Aeromonas bivalvium</name>
    <dbReference type="NCBI Taxonomy" id="440079"/>
    <lineage>
        <taxon>Bacteria</taxon>
        <taxon>Pseudomonadati</taxon>
        <taxon>Pseudomonadota</taxon>
        <taxon>Gammaproteobacteria</taxon>
        <taxon>Aeromonadales</taxon>
        <taxon>Aeromonadaceae</taxon>
        <taxon>Aeromonas</taxon>
    </lineage>
</organism>
<gene>
    <name evidence="5" type="ORF">ACEUDJ_16745</name>
</gene>
<evidence type="ECO:0000313" key="5">
    <source>
        <dbReference type="EMBL" id="MFM4894498.1"/>
    </source>
</evidence>
<evidence type="ECO:0000256" key="2">
    <source>
        <dbReference type="ARBA" id="ARBA00023002"/>
    </source>
</evidence>
<dbReference type="RefSeq" id="WP_408747811.1">
    <property type="nucleotide sequence ID" value="NZ_JBGXBU010000008.1"/>
</dbReference>
<dbReference type="EC" id="1.-.-.-" evidence="5"/>
<dbReference type="EMBL" id="JBGXBU010000008">
    <property type="protein sequence ID" value="MFM4894498.1"/>
    <property type="molecule type" value="Genomic_DNA"/>
</dbReference>
<dbReference type="PANTHER" id="PTHR43115">
    <property type="entry name" value="DEHYDROGENASE/REDUCTASE SDR FAMILY MEMBER 11"/>
    <property type="match status" value="1"/>
</dbReference>
<keyword evidence="6" id="KW-1185">Reference proteome</keyword>
<dbReference type="InterPro" id="IPR036291">
    <property type="entry name" value="NAD(P)-bd_dom_sf"/>
</dbReference>
<dbReference type="Pfam" id="PF00106">
    <property type="entry name" value="adh_short"/>
    <property type="match status" value="1"/>
</dbReference>
<dbReference type="PRINTS" id="PR00080">
    <property type="entry name" value="SDRFAMILY"/>
</dbReference>
<dbReference type="GeneID" id="97221781"/>
<evidence type="ECO:0000259" key="4">
    <source>
        <dbReference type="SMART" id="SM00822"/>
    </source>
</evidence>
<dbReference type="InterPro" id="IPR020904">
    <property type="entry name" value="Sc_DH/Rdtase_CS"/>
</dbReference>
<dbReference type="PRINTS" id="PR00081">
    <property type="entry name" value="GDHRDH"/>
</dbReference>
<keyword evidence="2 5" id="KW-0560">Oxidoreductase</keyword>
<dbReference type="Proteomes" id="UP001630969">
    <property type="component" value="Unassembled WGS sequence"/>
</dbReference>
<evidence type="ECO:0000256" key="3">
    <source>
        <dbReference type="RuleBase" id="RU000363"/>
    </source>
</evidence>
<dbReference type="SUPFAM" id="SSF51735">
    <property type="entry name" value="NAD(P)-binding Rossmann-fold domains"/>
    <property type="match status" value="1"/>
</dbReference>
<dbReference type="InterPro" id="IPR002347">
    <property type="entry name" value="SDR_fam"/>
</dbReference>
<dbReference type="PROSITE" id="PS00061">
    <property type="entry name" value="ADH_SHORT"/>
    <property type="match status" value="1"/>
</dbReference>
<dbReference type="Gene3D" id="3.40.50.720">
    <property type="entry name" value="NAD(P)-binding Rossmann-like Domain"/>
    <property type="match status" value="1"/>
</dbReference>
<name>A0ABW9GWL1_9GAMM</name>
<dbReference type="PANTHER" id="PTHR43115:SF4">
    <property type="entry name" value="DEHYDROGENASE_REDUCTASE SDR FAMILY MEMBER 11"/>
    <property type="match status" value="1"/>
</dbReference>
<reference evidence="5 6" key="1">
    <citation type="submission" date="2024-09" db="EMBL/GenBank/DDBJ databases">
        <title>Aeromonas strains Genome sequencing and assembly.</title>
        <authorList>
            <person name="Hu X."/>
            <person name="Tang B."/>
        </authorList>
    </citation>
    <scope>NUCLEOTIDE SEQUENCE [LARGE SCALE GENOMIC DNA]</scope>
    <source>
        <strain evidence="5 6">NB23SCDHY001</strain>
    </source>
</reference>
<sequence>MSKPLVVVTGASSGIGAAIARAFSAAGHPLLLLARRVAPMEALALPESLCLSLDVTDTAAFKAAIEQAEARFGPVGCLVNNAGVMLLGQADSQDPAQWQQMLNINVMGVLNGVHAVLAGMKARRSGTIINISSIAGRKTFPNHAAYCATKFAVHALTENIREEVADLGVRMVTIAPGAVETELLSHTTDEEIKAGYHGWKESMGGVIAPEVIAEAALYAWRQPASVCVREIVLAATRQQP</sequence>
<comment type="similarity">
    <text evidence="1 3">Belongs to the short-chain dehydrogenases/reductases (SDR) family.</text>
</comment>
<dbReference type="CDD" id="cd05233">
    <property type="entry name" value="SDR_c"/>
    <property type="match status" value="1"/>
</dbReference>
<proteinExistence type="inferred from homology"/>
<protein>
    <submittedName>
        <fullName evidence="5">SDR family oxidoreductase</fullName>
        <ecNumber evidence="5">1.-.-.-</ecNumber>
    </submittedName>
</protein>
<dbReference type="GO" id="GO:0016491">
    <property type="term" value="F:oxidoreductase activity"/>
    <property type="evidence" value="ECO:0007669"/>
    <property type="project" value="UniProtKB-KW"/>
</dbReference>
<evidence type="ECO:0000313" key="6">
    <source>
        <dbReference type="Proteomes" id="UP001630969"/>
    </source>
</evidence>
<dbReference type="SMART" id="SM00822">
    <property type="entry name" value="PKS_KR"/>
    <property type="match status" value="1"/>
</dbReference>
<dbReference type="InterPro" id="IPR057326">
    <property type="entry name" value="KR_dom"/>
</dbReference>
<evidence type="ECO:0000256" key="1">
    <source>
        <dbReference type="ARBA" id="ARBA00006484"/>
    </source>
</evidence>
<comment type="caution">
    <text evidence="5">The sequence shown here is derived from an EMBL/GenBank/DDBJ whole genome shotgun (WGS) entry which is preliminary data.</text>
</comment>
<feature type="domain" description="Ketoreductase" evidence="4">
    <location>
        <begin position="4"/>
        <end position="182"/>
    </location>
</feature>
<accession>A0ABW9GWL1</accession>